<feature type="non-terminal residue" evidence="8">
    <location>
        <position position="268"/>
    </location>
</feature>
<keyword evidence="6" id="KW-0769">Symport</keyword>
<evidence type="ECO:0000313" key="8">
    <source>
        <dbReference type="EMBL" id="HED09227.1"/>
    </source>
</evidence>
<keyword evidence="4 7" id="KW-1133">Transmembrane helix</keyword>
<dbReference type="InterPro" id="IPR037272">
    <property type="entry name" value="SNS_sf"/>
</dbReference>
<dbReference type="GO" id="GO:0015293">
    <property type="term" value="F:symporter activity"/>
    <property type="evidence" value="ECO:0007669"/>
    <property type="project" value="UniProtKB-KW"/>
</dbReference>
<evidence type="ECO:0000256" key="2">
    <source>
        <dbReference type="ARBA" id="ARBA00022448"/>
    </source>
</evidence>
<feature type="transmembrane region" description="Helical" evidence="7">
    <location>
        <begin position="88"/>
        <end position="116"/>
    </location>
</feature>
<keyword evidence="3 6" id="KW-0812">Transmembrane</keyword>
<sequence>MSAPRGQWNSKIGFIMAAAGSAIGLGNIWRFPYVVGENGGGAFVFFYIIFVILIGLPYMFAELSLGRATQKNPVGAINKIRPKSFWRLAGFLGVITGVGILSFYAVIAGWTVAYIYKMFTGNVGDFSAFVADPGGEVFLFVLFVLITTLIVQKGVSEGIEKWSKILMPIFFILLLSLVVYSLTLDGASKGLEFYLKPDFSKITGRTLLAALGQAFFSLSLGMGTMITYGSYLSKNDNLITSSVSVAIFDTLIALFAGLIIFPALFAMG</sequence>
<feature type="transmembrane region" description="Helical" evidence="7">
    <location>
        <begin position="136"/>
        <end position="153"/>
    </location>
</feature>
<dbReference type="Proteomes" id="UP000886005">
    <property type="component" value="Unassembled WGS sequence"/>
</dbReference>
<evidence type="ECO:0000256" key="1">
    <source>
        <dbReference type="ARBA" id="ARBA00004141"/>
    </source>
</evidence>
<evidence type="ECO:0000256" key="5">
    <source>
        <dbReference type="ARBA" id="ARBA00023136"/>
    </source>
</evidence>
<comment type="subcellular location">
    <subcellularLocation>
        <location evidence="1">Membrane</location>
        <topology evidence="1">Multi-pass membrane protein</topology>
    </subcellularLocation>
</comment>
<keyword evidence="2 6" id="KW-0813">Transport</keyword>
<dbReference type="InterPro" id="IPR000175">
    <property type="entry name" value="Na/ntran_symport"/>
</dbReference>
<dbReference type="PANTHER" id="PTHR42948">
    <property type="entry name" value="TRANSPORTER"/>
    <property type="match status" value="1"/>
</dbReference>
<evidence type="ECO:0000256" key="7">
    <source>
        <dbReference type="SAM" id="Phobius"/>
    </source>
</evidence>
<protein>
    <recommendedName>
        <fullName evidence="6">Transporter</fullName>
    </recommendedName>
</protein>
<dbReference type="PANTHER" id="PTHR42948:SF1">
    <property type="entry name" value="TRANSPORTER"/>
    <property type="match status" value="1"/>
</dbReference>
<dbReference type="Pfam" id="PF00209">
    <property type="entry name" value="SNF"/>
    <property type="match status" value="2"/>
</dbReference>
<gene>
    <name evidence="8" type="ORF">ENJ10_00930</name>
</gene>
<dbReference type="PRINTS" id="PR00176">
    <property type="entry name" value="NANEUSMPORT"/>
</dbReference>
<evidence type="ECO:0000256" key="6">
    <source>
        <dbReference type="RuleBase" id="RU003732"/>
    </source>
</evidence>
<accession>A0A7V1PU36</accession>
<evidence type="ECO:0000256" key="3">
    <source>
        <dbReference type="ARBA" id="ARBA00022692"/>
    </source>
</evidence>
<dbReference type="SUPFAM" id="SSF161070">
    <property type="entry name" value="SNF-like"/>
    <property type="match status" value="1"/>
</dbReference>
<feature type="transmembrane region" description="Helical" evidence="7">
    <location>
        <begin position="243"/>
        <end position="265"/>
    </location>
</feature>
<dbReference type="NCBIfam" id="NF037979">
    <property type="entry name" value="Na_transp"/>
    <property type="match status" value="1"/>
</dbReference>
<dbReference type="EMBL" id="DRLD01000024">
    <property type="protein sequence ID" value="HED09227.1"/>
    <property type="molecule type" value="Genomic_DNA"/>
</dbReference>
<reference evidence="8" key="1">
    <citation type="journal article" date="2020" name="mSystems">
        <title>Genome- and Community-Level Interaction Insights into Carbon Utilization and Element Cycling Functions of Hydrothermarchaeota in Hydrothermal Sediment.</title>
        <authorList>
            <person name="Zhou Z."/>
            <person name="Liu Y."/>
            <person name="Xu W."/>
            <person name="Pan J."/>
            <person name="Luo Z.H."/>
            <person name="Li M."/>
        </authorList>
    </citation>
    <scope>NUCLEOTIDE SEQUENCE [LARGE SCALE GENOMIC DNA]</scope>
    <source>
        <strain evidence="8">HyVt-456</strain>
    </source>
</reference>
<comment type="similarity">
    <text evidence="6">Belongs to the sodium:neurotransmitter symporter (SNF) (TC 2.A.22) family.</text>
</comment>
<feature type="transmembrane region" description="Helical" evidence="7">
    <location>
        <begin position="165"/>
        <end position="187"/>
    </location>
</feature>
<feature type="transmembrane region" description="Helical" evidence="7">
    <location>
        <begin position="12"/>
        <end position="29"/>
    </location>
</feature>
<dbReference type="InterPro" id="IPR047218">
    <property type="entry name" value="YocR/YhdH-like"/>
</dbReference>
<name>A0A7V1PU36_CALAY</name>
<organism evidence="8">
    <name type="scientific">Caldithrix abyssi</name>
    <dbReference type="NCBI Taxonomy" id="187145"/>
    <lineage>
        <taxon>Bacteria</taxon>
        <taxon>Pseudomonadati</taxon>
        <taxon>Calditrichota</taxon>
        <taxon>Calditrichia</taxon>
        <taxon>Calditrichales</taxon>
        <taxon>Calditrichaceae</taxon>
        <taxon>Caldithrix</taxon>
    </lineage>
</organism>
<dbReference type="AlphaFoldDB" id="A0A7V1PU36"/>
<dbReference type="PROSITE" id="PS00610">
    <property type="entry name" value="NA_NEUROTRAN_SYMP_1"/>
    <property type="match status" value="1"/>
</dbReference>
<evidence type="ECO:0000256" key="4">
    <source>
        <dbReference type="ARBA" id="ARBA00022989"/>
    </source>
</evidence>
<feature type="transmembrane region" description="Helical" evidence="7">
    <location>
        <begin position="41"/>
        <end position="61"/>
    </location>
</feature>
<feature type="transmembrane region" description="Helical" evidence="7">
    <location>
        <begin position="207"/>
        <end position="231"/>
    </location>
</feature>
<comment type="caution">
    <text evidence="8">The sequence shown here is derived from an EMBL/GenBank/DDBJ whole genome shotgun (WGS) entry which is preliminary data.</text>
</comment>
<dbReference type="GO" id="GO:0016020">
    <property type="term" value="C:membrane"/>
    <property type="evidence" value="ECO:0007669"/>
    <property type="project" value="UniProtKB-SubCell"/>
</dbReference>
<dbReference type="PROSITE" id="PS50267">
    <property type="entry name" value="NA_NEUROTRAN_SYMP_3"/>
    <property type="match status" value="1"/>
</dbReference>
<dbReference type="CDD" id="cd10336">
    <property type="entry name" value="SLC6sbd_Tyt1-Like"/>
    <property type="match status" value="1"/>
</dbReference>
<keyword evidence="5 7" id="KW-0472">Membrane</keyword>
<proteinExistence type="inferred from homology"/>